<evidence type="ECO:0000256" key="1">
    <source>
        <dbReference type="SAM" id="SignalP"/>
    </source>
</evidence>
<keyword evidence="1" id="KW-0732">Signal</keyword>
<protein>
    <recommendedName>
        <fullName evidence="4">Glycine zipper family protein</fullName>
    </recommendedName>
</protein>
<name>A0ABU5S8A8_9BACT</name>
<evidence type="ECO:0000313" key="3">
    <source>
        <dbReference type="Proteomes" id="UP001303899"/>
    </source>
</evidence>
<evidence type="ECO:0008006" key="4">
    <source>
        <dbReference type="Google" id="ProtNLM"/>
    </source>
</evidence>
<keyword evidence="3" id="KW-1185">Reference proteome</keyword>
<sequence>MKYNILILLLSLFTTNSFSQDFFAPKDTVAYQKGGILYKDVHYAKIEDIQRILLSNPNQEISQLLSSYQSSLSTAKVISFIGGFAVGWPIGGAIAGKKFDTGLFAGGIGVSLIGLLINGGANTKLKQAVTTFNKNTGSGKVSFRPIFYQNEYQQLSAGLTIGF</sequence>
<dbReference type="RefSeq" id="WP_323698150.1">
    <property type="nucleotide sequence ID" value="NZ_JAYGIL010000024.1"/>
</dbReference>
<accession>A0ABU5S8A8</accession>
<reference evidence="2 3" key="1">
    <citation type="submission" date="2023-12" db="EMBL/GenBank/DDBJ databases">
        <title>Novel species of the genus Arcicella isolated from rivers.</title>
        <authorList>
            <person name="Lu H."/>
        </authorList>
    </citation>
    <scope>NUCLEOTIDE SEQUENCE [LARGE SCALE GENOMIC DNA]</scope>
    <source>
        <strain evidence="2 3">DC2W</strain>
    </source>
</reference>
<proteinExistence type="predicted"/>
<dbReference type="EMBL" id="JAYGIL010000024">
    <property type="protein sequence ID" value="MEA5404714.1"/>
    <property type="molecule type" value="Genomic_DNA"/>
</dbReference>
<evidence type="ECO:0000313" key="2">
    <source>
        <dbReference type="EMBL" id="MEA5404714.1"/>
    </source>
</evidence>
<organism evidence="2 3">
    <name type="scientific">Arcicella gelida</name>
    <dbReference type="NCBI Taxonomy" id="2984195"/>
    <lineage>
        <taxon>Bacteria</taxon>
        <taxon>Pseudomonadati</taxon>
        <taxon>Bacteroidota</taxon>
        <taxon>Cytophagia</taxon>
        <taxon>Cytophagales</taxon>
        <taxon>Flectobacillaceae</taxon>
        <taxon>Arcicella</taxon>
    </lineage>
</organism>
<feature type="chain" id="PRO_5046984218" description="Glycine zipper family protein" evidence="1">
    <location>
        <begin position="20"/>
        <end position="163"/>
    </location>
</feature>
<gene>
    <name evidence="2" type="ORF">VB776_17400</name>
</gene>
<dbReference type="Proteomes" id="UP001303899">
    <property type="component" value="Unassembled WGS sequence"/>
</dbReference>
<comment type="caution">
    <text evidence="2">The sequence shown here is derived from an EMBL/GenBank/DDBJ whole genome shotgun (WGS) entry which is preliminary data.</text>
</comment>
<feature type="signal peptide" evidence="1">
    <location>
        <begin position="1"/>
        <end position="19"/>
    </location>
</feature>